<dbReference type="EMBL" id="UZAN01043405">
    <property type="protein sequence ID" value="VDP78295.1"/>
    <property type="molecule type" value="Genomic_DNA"/>
</dbReference>
<reference evidence="2 3" key="2">
    <citation type="submission" date="2018-11" db="EMBL/GenBank/DDBJ databases">
        <authorList>
            <consortium name="Pathogen Informatics"/>
        </authorList>
    </citation>
    <scope>NUCLEOTIDE SEQUENCE [LARGE SCALE GENOMIC DNA]</scope>
    <source>
        <strain evidence="2 3">Egypt</strain>
    </source>
</reference>
<protein>
    <submittedName>
        <fullName evidence="4">RTR1-type domain-containing protein</fullName>
    </submittedName>
</protein>
<evidence type="ECO:0000256" key="1">
    <source>
        <dbReference type="SAM" id="MobiDB-lite"/>
    </source>
</evidence>
<accession>A0A183AHG7</accession>
<dbReference type="WBParaSite" id="ECPE_0000641501-mRNA-1">
    <property type="protein sequence ID" value="ECPE_0000641501-mRNA-1"/>
    <property type="gene ID" value="ECPE_0000641501"/>
</dbReference>
<name>A0A183AHG7_9TREM</name>
<proteinExistence type="predicted"/>
<reference evidence="4" key="1">
    <citation type="submission" date="2016-06" db="UniProtKB">
        <authorList>
            <consortium name="WormBaseParasite"/>
        </authorList>
    </citation>
    <scope>IDENTIFICATION</scope>
</reference>
<dbReference type="Proteomes" id="UP000272942">
    <property type="component" value="Unassembled WGS sequence"/>
</dbReference>
<feature type="region of interest" description="Disordered" evidence="1">
    <location>
        <begin position="90"/>
        <end position="124"/>
    </location>
</feature>
<dbReference type="OrthoDB" id="439792at2759"/>
<dbReference type="AlphaFoldDB" id="A0A183AHG7"/>
<feature type="compositionally biased region" description="Basic and acidic residues" evidence="1">
    <location>
        <begin position="99"/>
        <end position="108"/>
    </location>
</feature>
<organism evidence="4">
    <name type="scientific">Echinostoma caproni</name>
    <dbReference type="NCBI Taxonomy" id="27848"/>
    <lineage>
        <taxon>Eukaryota</taxon>
        <taxon>Metazoa</taxon>
        <taxon>Spiralia</taxon>
        <taxon>Lophotrochozoa</taxon>
        <taxon>Platyhelminthes</taxon>
        <taxon>Trematoda</taxon>
        <taxon>Digenea</taxon>
        <taxon>Plagiorchiida</taxon>
        <taxon>Echinostomata</taxon>
        <taxon>Echinostomatoidea</taxon>
        <taxon>Echinostomatidae</taxon>
        <taxon>Echinostoma</taxon>
    </lineage>
</organism>
<evidence type="ECO:0000313" key="2">
    <source>
        <dbReference type="EMBL" id="VDP78295.1"/>
    </source>
</evidence>
<evidence type="ECO:0000313" key="4">
    <source>
        <dbReference type="WBParaSite" id="ECPE_0000641501-mRNA-1"/>
    </source>
</evidence>
<evidence type="ECO:0000313" key="3">
    <source>
        <dbReference type="Proteomes" id="UP000272942"/>
    </source>
</evidence>
<sequence length="418" mass="47613">MFNCLSDSKYGIKTIFNLEQLLGFGIALLDQAASIAELGIEEWQFNQHAGEYANYCPVSLQELGEFADTVREPKHEFFITVGENNFTSERVSGEFNMSNKEENDRPTDNEPVNENDGAQDALNDQLPDTDFIRIPTTMRFAAEYHGRYYRMAGPEELAKFLADPTPYLPPLASNSLPKESELPERIPANSTLLSRDAFPTQIVLRGYCPVCFLEGHQRYEALKLGVREYLASYVNEVYTFCSNDCLLKFLRKPHLYKDLKLPTKLPPIPSAISVQTLPLPGFLEQTVSIALRQALSAVGQERPKYPFLKAKRSALIYMGLHLKAYNPRSPECEKGKYRQKLSDYADTCRLPKWLLRSMPLKYKSEKERSIDLTARLEQFLSLQEFVDTVPHWLAPVDDRTSKPPARGLRLLLDNPFGL</sequence>
<gene>
    <name evidence="2" type="ORF">ECPE_LOCUS6402</name>
</gene>
<keyword evidence="3" id="KW-1185">Reference proteome</keyword>